<accession>A0A1H3VRG3</accession>
<dbReference type="PANTHER" id="PTHR43331:SF1">
    <property type="entry name" value="HOMOSERINE DEHYDROGENASE"/>
    <property type="match status" value="1"/>
</dbReference>
<evidence type="ECO:0000256" key="5">
    <source>
        <dbReference type="ARBA" id="ARBA00013213"/>
    </source>
</evidence>
<feature type="binding site" evidence="17">
    <location>
        <position position="190"/>
    </location>
    <ligand>
        <name>L-homoserine</name>
        <dbReference type="ChEBI" id="CHEBI:57476"/>
    </ligand>
</feature>
<dbReference type="Gene3D" id="3.30.360.10">
    <property type="entry name" value="Dihydrodipicolinate Reductase, domain 2"/>
    <property type="match status" value="1"/>
</dbReference>
<dbReference type="RefSeq" id="WP_092561050.1">
    <property type="nucleotide sequence ID" value="NZ_FNQV01000001.1"/>
</dbReference>
<comment type="catalytic activity">
    <reaction evidence="15">
        <text>L-homoserine + NAD(+) = L-aspartate 4-semialdehyde + NADH + H(+)</text>
        <dbReference type="Rhea" id="RHEA:15757"/>
        <dbReference type="ChEBI" id="CHEBI:15378"/>
        <dbReference type="ChEBI" id="CHEBI:57476"/>
        <dbReference type="ChEBI" id="CHEBI:57540"/>
        <dbReference type="ChEBI" id="CHEBI:57945"/>
        <dbReference type="ChEBI" id="CHEBI:537519"/>
        <dbReference type="EC" id="1.1.1.3"/>
    </reaction>
    <physiologicalReaction direction="right-to-left" evidence="15">
        <dbReference type="Rhea" id="RHEA:15759"/>
    </physiologicalReaction>
</comment>
<organism evidence="21 22">
    <name type="scientific">Bowdeniella nasicola</name>
    <dbReference type="NCBI Taxonomy" id="208480"/>
    <lineage>
        <taxon>Bacteria</taxon>
        <taxon>Bacillati</taxon>
        <taxon>Actinomycetota</taxon>
        <taxon>Actinomycetes</taxon>
        <taxon>Actinomycetales</taxon>
        <taxon>Actinomycetaceae</taxon>
        <taxon>Bowdeniella</taxon>
    </lineage>
</organism>
<evidence type="ECO:0000256" key="14">
    <source>
        <dbReference type="ARBA" id="ARBA00048841"/>
    </source>
</evidence>
<keyword evidence="8 18" id="KW-0791">Threonine biosynthesis</keyword>
<evidence type="ECO:0000256" key="15">
    <source>
        <dbReference type="ARBA" id="ARBA00049031"/>
    </source>
</evidence>
<keyword evidence="22" id="KW-1185">Reference proteome</keyword>
<feature type="domain" description="ACT" evidence="20">
    <location>
        <begin position="349"/>
        <end position="422"/>
    </location>
</feature>
<comment type="pathway">
    <text evidence="3 18">Amino-acid biosynthesis; L-methionine biosynthesis via de novo pathway; L-homoserine from L-aspartate: step 3/3.</text>
</comment>
<evidence type="ECO:0000256" key="3">
    <source>
        <dbReference type="ARBA" id="ARBA00005062"/>
    </source>
</evidence>
<gene>
    <name evidence="21" type="ORF">SAMN02910418_00181</name>
</gene>
<dbReference type="Gene3D" id="3.40.50.720">
    <property type="entry name" value="NAD(P)-binding Rossmann-like Domain"/>
    <property type="match status" value="1"/>
</dbReference>
<evidence type="ECO:0000256" key="8">
    <source>
        <dbReference type="ARBA" id="ARBA00022697"/>
    </source>
</evidence>
<dbReference type="InterPro" id="IPR002912">
    <property type="entry name" value="ACT_dom"/>
</dbReference>
<evidence type="ECO:0000256" key="10">
    <source>
        <dbReference type="ARBA" id="ARBA00023002"/>
    </source>
</evidence>
<dbReference type="PIRSF" id="PIRSF000098">
    <property type="entry name" value="Homoser_dehydrog"/>
    <property type="match status" value="1"/>
</dbReference>
<dbReference type="InterPro" id="IPR045865">
    <property type="entry name" value="ACT-like_dom_sf"/>
</dbReference>
<evidence type="ECO:0000256" key="12">
    <source>
        <dbReference type="ARBA" id="ARBA00023167"/>
    </source>
</evidence>
<evidence type="ECO:0000256" key="7">
    <source>
        <dbReference type="ARBA" id="ARBA00022605"/>
    </source>
</evidence>
<dbReference type="NCBIfam" id="NF004976">
    <property type="entry name" value="PRK06349.1"/>
    <property type="match status" value="1"/>
</dbReference>
<dbReference type="UniPathway" id="UPA00051">
    <property type="reaction ID" value="UER00465"/>
</dbReference>
<dbReference type="GO" id="GO:0004412">
    <property type="term" value="F:homoserine dehydrogenase activity"/>
    <property type="evidence" value="ECO:0007669"/>
    <property type="project" value="UniProtKB-EC"/>
</dbReference>
<feature type="active site" description="Proton donor" evidence="16">
    <location>
        <position position="205"/>
    </location>
</feature>
<evidence type="ECO:0000256" key="18">
    <source>
        <dbReference type="RuleBase" id="RU000579"/>
    </source>
</evidence>
<dbReference type="GO" id="GO:0009088">
    <property type="term" value="P:threonine biosynthetic process"/>
    <property type="evidence" value="ECO:0007669"/>
    <property type="project" value="UniProtKB-UniPathway"/>
</dbReference>
<dbReference type="InterPro" id="IPR001342">
    <property type="entry name" value="HDH_cat"/>
</dbReference>
<dbReference type="PROSITE" id="PS01042">
    <property type="entry name" value="HOMOSER_DHGENASE"/>
    <property type="match status" value="1"/>
</dbReference>
<evidence type="ECO:0000313" key="21">
    <source>
        <dbReference type="EMBL" id="SDZ76834.1"/>
    </source>
</evidence>
<dbReference type="AlphaFoldDB" id="A0A1H3VRG3"/>
<dbReference type="GO" id="GO:0050661">
    <property type="term" value="F:NADP binding"/>
    <property type="evidence" value="ECO:0007669"/>
    <property type="project" value="InterPro"/>
</dbReference>
<dbReference type="InterPro" id="IPR019811">
    <property type="entry name" value="HDH_CS"/>
</dbReference>
<evidence type="ECO:0000256" key="2">
    <source>
        <dbReference type="ARBA" id="ARBA00005056"/>
    </source>
</evidence>
<evidence type="ECO:0000256" key="1">
    <source>
        <dbReference type="ARBA" id="ARBA00001920"/>
    </source>
</evidence>
<comment type="cofactor">
    <cofactor evidence="1">
        <name>a metal cation</name>
        <dbReference type="ChEBI" id="CHEBI:25213"/>
    </cofactor>
</comment>
<comment type="function">
    <text evidence="13">Catalyzes the conversion of L-aspartate-beta-semialdehyde (L-Asa) to L-homoserine (L-Hse), the third step in the biosynthesis of threonine and methionine from aspartate.</text>
</comment>
<dbReference type="InterPro" id="IPR036291">
    <property type="entry name" value="NAD(P)-bd_dom_sf"/>
</dbReference>
<sequence>MAHVDLNIALLGCGTVGSEVVRLLAEQSDDFAERCGARLNLIGIAVRDVSAPRPDHVPRELLTDDAESLIERADLVIELIGGLEPARTLILRALNSGASVVTGNKALLATHGPELHEATARADVDLYYEAAVAGAIPVVYALRESLAGDQVTAISGIVNGTTNYILDEMTTKALSYEAALADAQKLGFAEADPSADVDGLDAAAKIAIMASIAFHSRVGIDDVDTRGIREITAEQIAAATREGYVIKLLATARRAPNGITVQVAPTLVARTHPLASVSGAYNAVVTESEAAGRLMFYGQGAGGAPTASAVLSDVVAAAAKRVYGGHAPRELPYASLPVLPAASARGVFTIDLTVTDQPGVLASIAEPFARHGVSIGQVRQDADGPRARVSIMTHTAPRGALEAIADELADNPHVIAVGALMPVEG</sequence>
<keyword evidence="12 18" id="KW-0486">Methionine biosynthesis</keyword>
<evidence type="ECO:0000256" key="4">
    <source>
        <dbReference type="ARBA" id="ARBA00006753"/>
    </source>
</evidence>
<name>A0A1H3VRG3_9ACTO</name>
<dbReference type="Pfam" id="PF00742">
    <property type="entry name" value="Homoserine_dh"/>
    <property type="match status" value="1"/>
</dbReference>
<dbReference type="UniPathway" id="UPA00050">
    <property type="reaction ID" value="UER00063"/>
</dbReference>
<keyword evidence="11" id="KW-0915">Sodium</keyword>
<dbReference type="CDD" id="cd04881">
    <property type="entry name" value="ACT_HSDH-Hom"/>
    <property type="match status" value="1"/>
</dbReference>
<dbReference type="EMBL" id="FNQV01000001">
    <property type="protein sequence ID" value="SDZ76834.1"/>
    <property type="molecule type" value="Genomic_DNA"/>
</dbReference>
<keyword evidence="10 18" id="KW-0560">Oxidoreductase</keyword>
<evidence type="ECO:0000313" key="22">
    <source>
        <dbReference type="Proteomes" id="UP000199288"/>
    </source>
</evidence>
<dbReference type="Pfam" id="PF01842">
    <property type="entry name" value="ACT"/>
    <property type="match status" value="1"/>
</dbReference>
<protein>
    <recommendedName>
        <fullName evidence="6 18">Homoserine dehydrogenase</fullName>
        <ecNumber evidence="5 18">1.1.1.3</ecNumber>
    </recommendedName>
</protein>
<evidence type="ECO:0000256" key="11">
    <source>
        <dbReference type="ARBA" id="ARBA00023053"/>
    </source>
</evidence>
<dbReference type="Pfam" id="PF03447">
    <property type="entry name" value="NAD_binding_3"/>
    <property type="match status" value="1"/>
</dbReference>
<keyword evidence="9 17" id="KW-0521">NADP</keyword>
<dbReference type="EC" id="1.1.1.3" evidence="5 18"/>
<dbReference type="SUPFAM" id="SSF55021">
    <property type="entry name" value="ACT-like"/>
    <property type="match status" value="1"/>
</dbReference>
<keyword evidence="7 18" id="KW-0028">Amino-acid biosynthesis</keyword>
<evidence type="ECO:0000256" key="16">
    <source>
        <dbReference type="PIRSR" id="PIRSR000098-1"/>
    </source>
</evidence>
<comment type="pathway">
    <text evidence="2 18">Amino-acid biosynthesis; L-threonine biosynthesis; L-threonine from L-aspartate: step 3/5.</text>
</comment>
<dbReference type="PANTHER" id="PTHR43331">
    <property type="entry name" value="HOMOSERINE DEHYDROGENASE"/>
    <property type="match status" value="1"/>
</dbReference>
<dbReference type="Gene3D" id="3.30.70.260">
    <property type="match status" value="1"/>
</dbReference>
<feature type="binding site" evidence="17">
    <location>
        <begin position="11"/>
        <end position="18"/>
    </location>
    <ligand>
        <name>NADP(+)</name>
        <dbReference type="ChEBI" id="CHEBI:58349"/>
    </ligand>
</feature>
<evidence type="ECO:0000256" key="19">
    <source>
        <dbReference type="RuleBase" id="RU004171"/>
    </source>
</evidence>
<proteinExistence type="inferred from homology"/>
<dbReference type="InterPro" id="IPR005106">
    <property type="entry name" value="Asp/hSer_DH_NAD-bd"/>
</dbReference>
<dbReference type="OrthoDB" id="9808167at2"/>
<dbReference type="Proteomes" id="UP000199288">
    <property type="component" value="Unassembled WGS sequence"/>
</dbReference>
<feature type="binding site" evidence="17">
    <location>
        <position position="105"/>
    </location>
    <ligand>
        <name>NADPH</name>
        <dbReference type="ChEBI" id="CHEBI:57783"/>
    </ligand>
</feature>
<dbReference type="PROSITE" id="PS51671">
    <property type="entry name" value="ACT"/>
    <property type="match status" value="1"/>
</dbReference>
<dbReference type="SUPFAM" id="SSF51735">
    <property type="entry name" value="NAD(P)-binding Rossmann-fold domains"/>
    <property type="match status" value="1"/>
</dbReference>
<evidence type="ECO:0000256" key="17">
    <source>
        <dbReference type="PIRSR" id="PIRSR000098-2"/>
    </source>
</evidence>
<evidence type="ECO:0000256" key="13">
    <source>
        <dbReference type="ARBA" id="ARBA00044930"/>
    </source>
</evidence>
<evidence type="ECO:0000256" key="9">
    <source>
        <dbReference type="ARBA" id="ARBA00022857"/>
    </source>
</evidence>
<evidence type="ECO:0000259" key="20">
    <source>
        <dbReference type="PROSITE" id="PS51671"/>
    </source>
</evidence>
<comment type="catalytic activity">
    <reaction evidence="14">
        <text>L-homoserine + NADP(+) = L-aspartate 4-semialdehyde + NADPH + H(+)</text>
        <dbReference type="Rhea" id="RHEA:15761"/>
        <dbReference type="ChEBI" id="CHEBI:15378"/>
        <dbReference type="ChEBI" id="CHEBI:57476"/>
        <dbReference type="ChEBI" id="CHEBI:57783"/>
        <dbReference type="ChEBI" id="CHEBI:58349"/>
        <dbReference type="ChEBI" id="CHEBI:537519"/>
        <dbReference type="EC" id="1.1.1.3"/>
    </reaction>
    <physiologicalReaction direction="right-to-left" evidence="14">
        <dbReference type="Rhea" id="RHEA:15763"/>
    </physiologicalReaction>
</comment>
<dbReference type="InterPro" id="IPR016204">
    <property type="entry name" value="HDH"/>
</dbReference>
<dbReference type="SUPFAM" id="SSF55347">
    <property type="entry name" value="Glyceraldehyde-3-phosphate dehydrogenase-like, C-terminal domain"/>
    <property type="match status" value="1"/>
</dbReference>
<comment type="similarity">
    <text evidence="4 19">Belongs to the homoserine dehydrogenase family.</text>
</comment>
<evidence type="ECO:0000256" key="6">
    <source>
        <dbReference type="ARBA" id="ARBA00013376"/>
    </source>
</evidence>
<reference evidence="22" key="1">
    <citation type="submission" date="2016-10" db="EMBL/GenBank/DDBJ databases">
        <authorList>
            <person name="Varghese N."/>
            <person name="Submissions S."/>
        </authorList>
    </citation>
    <scope>NUCLEOTIDE SEQUENCE [LARGE SCALE GENOMIC DNA]</scope>
    <source>
        <strain evidence="22">KPR-1</strain>
    </source>
</reference>
<dbReference type="FunFam" id="3.30.360.10:FF:000005">
    <property type="entry name" value="Homoserine dehydrogenase"/>
    <property type="match status" value="1"/>
</dbReference>
<dbReference type="GO" id="GO:0009086">
    <property type="term" value="P:methionine biosynthetic process"/>
    <property type="evidence" value="ECO:0007669"/>
    <property type="project" value="UniProtKB-KW"/>
</dbReference>